<dbReference type="GO" id="GO:0006354">
    <property type="term" value="P:DNA-templated transcription elongation"/>
    <property type="evidence" value="ECO:0007669"/>
    <property type="project" value="InterPro"/>
</dbReference>
<dbReference type="InterPro" id="IPR011590">
    <property type="entry name" value="Spt5_arc"/>
</dbReference>
<dbReference type="SMART" id="SM00739">
    <property type="entry name" value="KOW"/>
    <property type="match status" value="1"/>
</dbReference>
<dbReference type="GO" id="GO:0003746">
    <property type="term" value="F:translation elongation factor activity"/>
    <property type="evidence" value="ECO:0007669"/>
    <property type="project" value="UniProtKB-KW"/>
</dbReference>
<dbReference type="InterPro" id="IPR008991">
    <property type="entry name" value="Translation_prot_SH3-like_sf"/>
</dbReference>
<evidence type="ECO:0000256" key="3">
    <source>
        <dbReference type="ARBA" id="ARBA00023163"/>
    </source>
</evidence>
<evidence type="ECO:0000256" key="1">
    <source>
        <dbReference type="ARBA" id="ARBA00006956"/>
    </source>
</evidence>
<evidence type="ECO:0000259" key="7">
    <source>
        <dbReference type="SMART" id="SM00739"/>
    </source>
</evidence>
<protein>
    <recommendedName>
        <fullName evidence="4 5">Transcription elongation factor Spt5</fullName>
    </recommendedName>
</protein>
<name>A0A7C4H730_THEPE</name>
<proteinExistence type="inferred from homology"/>
<dbReference type="NCBIfam" id="TIGR00405">
    <property type="entry name" value="KOW_elon_Spt5"/>
    <property type="match status" value="1"/>
</dbReference>
<evidence type="ECO:0000256" key="4">
    <source>
        <dbReference type="HAMAP-Rule" id="MF_00950"/>
    </source>
</evidence>
<dbReference type="Pfam" id="PF03439">
    <property type="entry name" value="Spt5-NGN"/>
    <property type="match status" value="1"/>
</dbReference>
<accession>A0A7C4H730</accession>
<comment type="subunit">
    <text evidence="4">Heterodimer composed of Spt4 and Spt5. Interacts with RNA polymerase (RNAP).</text>
</comment>
<dbReference type="InterPro" id="IPR036735">
    <property type="entry name" value="NGN_dom_sf"/>
</dbReference>
<dbReference type="InterPro" id="IPR006645">
    <property type="entry name" value="NGN-like_dom"/>
</dbReference>
<dbReference type="Gene3D" id="3.30.70.940">
    <property type="entry name" value="NusG, N-terminal domain"/>
    <property type="match status" value="1"/>
</dbReference>
<evidence type="ECO:0000259" key="6">
    <source>
        <dbReference type="SMART" id="SM00738"/>
    </source>
</evidence>
<gene>
    <name evidence="4" type="primary">spt5</name>
    <name evidence="8" type="ORF">ENU21_04590</name>
</gene>
<dbReference type="InterPro" id="IPR014722">
    <property type="entry name" value="Rib_uL2_dom2"/>
</dbReference>
<dbReference type="InterPro" id="IPR005824">
    <property type="entry name" value="KOW"/>
</dbReference>
<feature type="domain" description="NusG-like N-terminal" evidence="6">
    <location>
        <begin position="6"/>
        <end position="90"/>
    </location>
</feature>
<keyword evidence="3 4" id="KW-0804">Transcription</keyword>
<comment type="function">
    <text evidence="4">Stimulates transcription elongation.</text>
</comment>
<reference evidence="8" key="1">
    <citation type="journal article" date="2020" name="mSystems">
        <title>Genome- and Community-Level Interaction Insights into Carbon Utilization and Element Cycling Functions of Hydrothermarchaeota in Hydrothermal Sediment.</title>
        <authorList>
            <person name="Zhou Z."/>
            <person name="Liu Y."/>
            <person name="Xu W."/>
            <person name="Pan J."/>
            <person name="Luo Z.H."/>
            <person name="Li M."/>
        </authorList>
    </citation>
    <scope>NUCLEOTIDE SEQUENCE</scope>
    <source>
        <strain evidence="8">SpSt-649</strain>
    </source>
</reference>
<dbReference type="GO" id="GO:0005840">
    <property type="term" value="C:ribosome"/>
    <property type="evidence" value="ECO:0007669"/>
    <property type="project" value="InterPro"/>
</dbReference>
<dbReference type="EMBL" id="DTBQ01000127">
    <property type="protein sequence ID" value="HGM47009.1"/>
    <property type="molecule type" value="Genomic_DNA"/>
</dbReference>
<keyword evidence="8" id="KW-0648">Protein biosynthesis</keyword>
<evidence type="ECO:0000256" key="2">
    <source>
        <dbReference type="ARBA" id="ARBA00023015"/>
    </source>
</evidence>
<dbReference type="HAMAP" id="MF_00950">
    <property type="entry name" value="Spt5_arch"/>
    <property type="match status" value="1"/>
</dbReference>
<comment type="caution">
    <text evidence="8">The sequence shown here is derived from an EMBL/GenBank/DDBJ whole genome shotgun (WGS) entry which is preliminary data.</text>
</comment>
<comment type="similarity">
    <text evidence="1">Belongs to the SPT5 family.</text>
</comment>
<organism evidence="8">
    <name type="scientific">Thermofilum pendens</name>
    <dbReference type="NCBI Taxonomy" id="2269"/>
    <lineage>
        <taxon>Archaea</taxon>
        <taxon>Thermoproteota</taxon>
        <taxon>Thermoprotei</taxon>
        <taxon>Thermofilales</taxon>
        <taxon>Thermofilaceae</taxon>
        <taxon>Thermofilum</taxon>
    </lineage>
</organism>
<dbReference type="InterPro" id="IPR005825">
    <property type="entry name" value="Ribosomal_uL24_CS"/>
</dbReference>
<dbReference type="CDD" id="cd09887">
    <property type="entry name" value="NGN_Arch"/>
    <property type="match status" value="1"/>
</dbReference>
<dbReference type="SUPFAM" id="SSF50104">
    <property type="entry name" value="Translation proteins SH3-like domain"/>
    <property type="match status" value="1"/>
</dbReference>
<comment type="similarity">
    <text evidence="4">Belongs to the archaeal Spt5 family.</text>
</comment>
<dbReference type="GO" id="GO:0006355">
    <property type="term" value="P:regulation of DNA-templated transcription"/>
    <property type="evidence" value="ECO:0007669"/>
    <property type="project" value="UniProtKB-UniRule"/>
</dbReference>
<keyword evidence="2 4" id="KW-0805">Transcription regulation</keyword>
<dbReference type="Gene3D" id="2.30.30.30">
    <property type="match status" value="1"/>
</dbReference>
<evidence type="ECO:0000313" key="8">
    <source>
        <dbReference type="EMBL" id="HGM47009.1"/>
    </source>
</evidence>
<keyword evidence="8" id="KW-0251">Elongation factor</keyword>
<dbReference type="Pfam" id="PF00467">
    <property type="entry name" value="KOW"/>
    <property type="match status" value="1"/>
</dbReference>
<dbReference type="InterPro" id="IPR005100">
    <property type="entry name" value="NGN-domain"/>
</dbReference>
<dbReference type="CDD" id="cd06091">
    <property type="entry name" value="KOW_NusG"/>
    <property type="match status" value="1"/>
</dbReference>
<dbReference type="AlphaFoldDB" id="A0A7C4H730"/>
<sequence>METEKRIKFYALKVTAGQEYNVAVLLNNRAAGGDYKVNSLLVIPGLKGMIFVESEGMYEARRLAYGIKHVRGVVRGAVSIEEMETLLKPRPLAEQLNTGDIVEIIRGPFAGMRGKIISIDKVKNEVKVELSEAAYVLPVTISADDVRIVQRASGS</sequence>
<evidence type="ECO:0000256" key="5">
    <source>
        <dbReference type="NCBIfam" id="TIGR00405"/>
    </source>
</evidence>
<dbReference type="SMART" id="SM00738">
    <property type="entry name" value="NGN"/>
    <property type="match status" value="1"/>
</dbReference>
<dbReference type="PROSITE" id="PS01108">
    <property type="entry name" value="RIBOSOMAL_L24"/>
    <property type="match status" value="1"/>
</dbReference>
<feature type="domain" description="KOW" evidence="7">
    <location>
        <begin position="95"/>
        <end position="122"/>
    </location>
</feature>
<dbReference type="GO" id="GO:0003735">
    <property type="term" value="F:structural constituent of ribosome"/>
    <property type="evidence" value="ECO:0007669"/>
    <property type="project" value="InterPro"/>
</dbReference>